<evidence type="ECO:0000313" key="2">
    <source>
        <dbReference type="EMBL" id="CZF81694.1"/>
    </source>
</evidence>
<evidence type="ECO:0000313" key="3">
    <source>
        <dbReference type="Proteomes" id="UP000071641"/>
    </source>
</evidence>
<sequence length="145" mass="16177">MAVPDAEDSAYGVSFFQRLEADAPKRSVTQGPDTDEVLQSLKRNVTNLLNARMGESLSAPELGLVDFNDASLSSHDLALQIRRAIRRCIETYEPRIKSMEIHVLPDNGSPLNLRFQVTASINAGALHRNVQMELLLDSNRKYRVV</sequence>
<proteinExistence type="predicted"/>
<dbReference type="SUPFAM" id="SSF160719">
    <property type="entry name" value="gpW/gp25-like"/>
    <property type="match status" value="1"/>
</dbReference>
<dbReference type="STRING" id="1796497.GCE9029_02763"/>
<accession>A0A128F5N0</accession>
<dbReference type="AlphaFoldDB" id="A0A128F5N0"/>
<reference evidence="3" key="1">
    <citation type="submission" date="2016-02" db="EMBL/GenBank/DDBJ databases">
        <authorList>
            <person name="Rodrigo-Torres Lidia"/>
            <person name="Arahal R.David."/>
        </authorList>
    </citation>
    <scope>NUCLEOTIDE SEQUENCE [LARGE SCALE GENOMIC DNA]</scope>
    <source>
        <strain evidence="3">CECT 9029</strain>
    </source>
</reference>
<dbReference type="PANTHER" id="PTHR38595:SF2">
    <property type="entry name" value="TYPE VI SECRETION SYSTEM BASEPLATE SUBUNIT TSSE"/>
    <property type="match status" value="1"/>
</dbReference>
<dbReference type="Pfam" id="PF04965">
    <property type="entry name" value="GPW_gp25"/>
    <property type="match status" value="1"/>
</dbReference>
<dbReference type="InterPro" id="IPR053176">
    <property type="entry name" value="T6SS_TssE1-like"/>
</dbReference>
<dbReference type="OrthoDB" id="119583at2"/>
<evidence type="ECO:0000259" key="1">
    <source>
        <dbReference type="Pfam" id="PF04965"/>
    </source>
</evidence>
<dbReference type="PANTHER" id="PTHR38595">
    <property type="entry name" value="CYTOPLASMIC PROTEIN-RELATED"/>
    <property type="match status" value="1"/>
</dbReference>
<gene>
    <name evidence="2" type="ORF">GCE9029_02763</name>
</gene>
<feature type="domain" description="IraD/Gp25-like" evidence="1">
    <location>
        <begin position="38"/>
        <end position="123"/>
    </location>
</feature>
<organism evidence="2 3">
    <name type="scientific">Grimontia celer</name>
    <dbReference type="NCBI Taxonomy" id="1796497"/>
    <lineage>
        <taxon>Bacteria</taxon>
        <taxon>Pseudomonadati</taxon>
        <taxon>Pseudomonadota</taxon>
        <taxon>Gammaproteobacteria</taxon>
        <taxon>Vibrionales</taxon>
        <taxon>Vibrionaceae</taxon>
        <taxon>Grimontia</taxon>
    </lineage>
</organism>
<protein>
    <submittedName>
        <fullName evidence="2">Gene 25-like lysozyme</fullName>
    </submittedName>
</protein>
<dbReference type="EMBL" id="FIZX01000002">
    <property type="protein sequence ID" value="CZF81694.1"/>
    <property type="molecule type" value="Genomic_DNA"/>
</dbReference>
<dbReference type="InterPro" id="IPR017737">
    <property type="entry name" value="TssE1-like"/>
</dbReference>
<dbReference type="NCBIfam" id="TIGR03357">
    <property type="entry name" value="VI_zyme"/>
    <property type="match status" value="1"/>
</dbReference>
<dbReference type="Gene3D" id="3.10.450.40">
    <property type="match status" value="1"/>
</dbReference>
<keyword evidence="3" id="KW-1185">Reference proteome</keyword>
<dbReference type="Proteomes" id="UP000071641">
    <property type="component" value="Unassembled WGS sequence"/>
</dbReference>
<dbReference type="RefSeq" id="WP_046303148.1">
    <property type="nucleotide sequence ID" value="NZ_FIZX01000002.1"/>
</dbReference>
<dbReference type="InterPro" id="IPR007048">
    <property type="entry name" value="IraD/Gp25-like"/>
</dbReference>
<name>A0A128F5N0_9GAMM</name>